<dbReference type="SUPFAM" id="SSF142913">
    <property type="entry name" value="YktB/PF0168-like"/>
    <property type="match status" value="1"/>
</dbReference>
<evidence type="ECO:0000256" key="1">
    <source>
        <dbReference type="HAMAP-Rule" id="MF_01851"/>
    </source>
</evidence>
<dbReference type="Gene3D" id="3.30.930.20">
    <property type="entry name" value="Protein of unknown function DUF1054"/>
    <property type="match status" value="1"/>
</dbReference>
<sequence length="213" mass="24532">MTVEGFTQKDFDVFKIEGLEPRMDALKQLIRPKFEALGEELSPTLSSITGDEIFTHVAKHARRKVNPPNDTWVAFAANKRGYKKLPHFQVGLFETHLFVWFAMIYEAPAKGEFAENLLKNPQKWMKDLPEDFVWSIDHMKPDAIKQSDLSLEEFTSMLERLRDVKKAELLCGINIDRNDPILEDGEALVKRIEQTYQSLLPLYKEAQHASVPS</sequence>
<gene>
    <name evidence="2" type="ORF">AB3N04_17775</name>
</gene>
<reference evidence="2" key="1">
    <citation type="submission" date="2024-07" db="EMBL/GenBank/DDBJ databases">
        <title>Identification and characteristics of an arsenic-resistant bacterial isolate, which belongs to a novel species.</title>
        <authorList>
            <person name="Juszczyk A."/>
            <person name="Kowalczyk A."/>
            <person name="Was K."/>
            <person name="Kosowicz W."/>
            <person name="Budzyn A."/>
            <person name="Latowski D."/>
        </authorList>
    </citation>
    <scope>NUCLEOTIDE SEQUENCE</scope>
    <source>
        <strain evidence="2">As8PL</strain>
    </source>
</reference>
<dbReference type="RefSeq" id="WP_368503945.1">
    <property type="nucleotide sequence ID" value="NZ_CP162551.1"/>
</dbReference>
<dbReference type="InterPro" id="IPR009403">
    <property type="entry name" value="UPF0637"/>
</dbReference>
<dbReference type="HAMAP" id="MF_01851">
    <property type="entry name" value="UPF0637"/>
    <property type="match status" value="1"/>
</dbReference>
<name>A0AB39BSC1_9BACI</name>
<dbReference type="PIRSF" id="PIRSF021332">
    <property type="entry name" value="DUF1054"/>
    <property type="match status" value="1"/>
</dbReference>
<accession>A0AB39BSC1</accession>
<dbReference type="EMBL" id="CP162551">
    <property type="protein sequence ID" value="XDI36507.1"/>
    <property type="molecule type" value="Genomic_DNA"/>
</dbReference>
<comment type="similarity">
    <text evidence="1">Belongs to the UPF0637 family.</text>
</comment>
<protein>
    <recommendedName>
        <fullName evidence="1">UPF0637 protein AB3N04_17775</fullName>
    </recommendedName>
</protein>
<evidence type="ECO:0000313" key="2">
    <source>
        <dbReference type="EMBL" id="XDI36507.1"/>
    </source>
</evidence>
<dbReference type="Pfam" id="PF06335">
    <property type="entry name" value="DUF1054"/>
    <property type="match status" value="1"/>
</dbReference>
<proteinExistence type="inferred from homology"/>
<dbReference type="InterPro" id="IPR053707">
    <property type="entry name" value="UPF0637_domain_sf"/>
</dbReference>
<organism evidence="2">
    <name type="scientific">Alkalihalophilus sp. As8PL</name>
    <dbReference type="NCBI Taxonomy" id="3237103"/>
    <lineage>
        <taxon>Bacteria</taxon>
        <taxon>Bacillati</taxon>
        <taxon>Bacillota</taxon>
        <taxon>Bacilli</taxon>
        <taxon>Bacillales</taxon>
        <taxon>Bacillaceae</taxon>
        <taxon>Alkalihalophilus</taxon>
    </lineage>
</organism>
<dbReference type="AlphaFoldDB" id="A0AB39BSC1"/>